<reference evidence="3" key="1">
    <citation type="submission" date="2019-09" db="EMBL/GenBank/DDBJ databases">
        <title>Antimicrobial potential of Antarctic Bacteria.</title>
        <authorList>
            <person name="Benaud N."/>
            <person name="Edwards R.J."/>
            <person name="Ferrari B.C."/>
        </authorList>
    </citation>
    <scope>NUCLEOTIDE SEQUENCE [LARGE SCALE GENOMIC DNA]</scope>
    <source>
        <strain evidence="3">INR9</strain>
    </source>
</reference>
<dbReference type="Pfam" id="PF08002">
    <property type="entry name" value="DUF1697"/>
    <property type="match status" value="1"/>
</dbReference>
<organism evidence="2 3">
    <name type="scientific">Leifsonia shinshuensis</name>
    <dbReference type="NCBI Taxonomy" id="150026"/>
    <lineage>
        <taxon>Bacteria</taxon>
        <taxon>Bacillati</taxon>
        <taxon>Actinomycetota</taxon>
        <taxon>Actinomycetes</taxon>
        <taxon>Micrococcales</taxon>
        <taxon>Microbacteriaceae</taxon>
        <taxon>Leifsonia</taxon>
    </lineage>
</organism>
<dbReference type="PANTHER" id="PTHR36439">
    <property type="entry name" value="BLL4334 PROTEIN"/>
    <property type="match status" value="1"/>
</dbReference>
<proteinExistence type="predicted"/>
<evidence type="ECO:0000313" key="2">
    <source>
        <dbReference type="EMBL" id="QNE34446.1"/>
    </source>
</evidence>
<dbReference type="SUPFAM" id="SSF160379">
    <property type="entry name" value="SP0830-like"/>
    <property type="match status" value="1"/>
</dbReference>
<dbReference type="AlphaFoldDB" id="A0A7G6Y7I1"/>
<evidence type="ECO:0000313" key="3">
    <source>
        <dbReference type="Proteomes" id="UP000515511"/>
    </source>
</evidence>
<protein>
    <submittedName>
        <fullName evidence="2">DUF1697 domain-containing protein</fullName>
    </submittedName>
</protein>
<gene>
    <name evidence="2" type="ORF">F1C12_04395</name>
</gene>
<name>A0A7G6Y7I1_9MICO</name>
<dbReference type="Proteomes" id="UP000515511">
    <property type="component" value="Chromosome"/>
</dbReference>
<dbReference type="InterPro" id="IPR012545">
    <property type="entry name" value="DUF1697"/>
</dbReference>
<dbReference type="KEGG" id="lse:F1C12_04395"/>
<evidence type="ECO:0000256" key="1">
    <source>
        <dbReference type="SAM" id="MobiDB-lite"/>
    </source>
</evidence>
<feature type="region of interest" description="Disordered" evidence="1">
    <location>
        <begin position="1"/>
        <end position="27"/>
    </location>
</feature>
<sequence>MGGRVQRAAAPPRRHRPLRARDHPVHTAGRGRACGGLSVLGVGLVRGINVGGNARVAKADLAAAFEAAGFEEVGTLLQSGNAVFRGSGAPTAAQAEAVVAALAESSGVSVGVVLLPEDRFRRIAADNPLLEASDDDSRLVVTFLDHDVPSGVTAPEDADLAPEVVRLGDRAIYQWSPLGVSKSVVPAAFWRSLGPVATGRNQRTVLRLLAELDRRG</sequence>
<accession>A0A7G6Y7I1</accession>
<dbReference type="Gene3D" id="3.30.70.1280">
    <property type="entry name" value="SP0830-like domains"/>
    <property type="match status" value="1"/>
</dbReference>
<dbReference type="EMBL" id="CP043641">
    <property type="protein sequence ID" value="QNE34446.1"/>
    <property type="molecule type" value="Genomic_DNA"/>
</dbReference>
<dbReference type="PANTHER" id="PTHR36439:SF1">
    <property type="entry name" value="DUF1697 DOMAIN-CONTAINING PROTEIN"/>
    <property type="match status" value="1"/>
</dbReference>